<evidence type="ECO:0000256" key="3">
    <source>
        <dbReference type="ARBA" id="ARBA00022525"/>
    </source>
</evidence>
<dbReference type="GeneID" id="129325833"/>
<evidence type="ECO:0000259" key="20">
    <source>
        <dbReference type="SMART" id="SM00235"/>
    </source>
</evidence>
<feature type="binding site" evidence="17">
    <location>
        <position position="113"/>
    </location>
    <ligand>
        <name>Ca(2+)</name>
        <dbReference type="ChEBI" id="CHEBI:29108"/>
        <label>3</label>
    </ligand>
</feature>
<evidence type="ECO:0000256" key="8">
    <source>
        <dbReference type="ARBA" id="ARBA00022737"/>
    </source>
</evidence>
<keyword evidence="8" id="KW-0677">Repeat</keyword>
<dbReference type="SUPFAM" id="SSF55486">
    <property type="entry name" value="Metalloproteases ('zincins'), catalytic domain"/>
    <property type="match status" value="1"/>
</dbReference>
<dbReference type="PROSITE" id="PS00546">
    <property type="entry name" value="CYSTEINE_SWITCH"/>
    <property type="match status" value="1"/>
</dbReference>
<dbReference type="RefSeq" id="XP_054829735.1">
    <property type="nucleotide sequence ID" value="XM_054973760.1"/>
</dbReference>
<feature type="binding site" evidence="17">
    <location>
        <position position="279"/>
    </location>
    <ligand>
        <name>Ca(2+)</name>
        <dbReference type="ChEBI" id="CHEBI:29108"/>
        <label>5</label>
    </ligand>
</feature>
<dbReference type="InterPro" id="IPR006026">
    <property type="entry name" value="Peptidase_Metallo"/>
</dbReference>
<dbReference type="PANTHER" id="PTHR10201">
    <property type="entry name" value="MATRIX METALLOPROTEINASE"/>
    <property type="match status" value="1"/>
</dbReference>
<evidence type="ECO:0000256" key="17">
    <source>
        <dbReference type="PIRSR" id="PIRSR621190-2"/>
    </source>
</evidence>
<feature type="binding site" evidence="16">
    <location>
        <position position="153"/>
    </location>
    <ligand>
        <name>Zn(2+)</name>
        <dbReference type="ChEBI" id="CHEBI:29105"/>
        <label>2</label>
        <note>catalytic</note>
    </ligand>
</feature>
<feature type="repeat" description="Hemopexin" evidence="19">
    <location>
        <begin position="321"/>
        <end position="369"/>
    </location>
</feature>
<dbReference type="PANTHER" id="PTHR10201:SF267">
    <property type="entry name" value="MACROPHAGE METALLOELASTASE"/>
    <property type="match status" value="1"/>
</dbReference>
<dbReference type="AlphaFoldDB" id="A0AA97J1M1"/>
<feature type="repeat" description="Hemopexin" evidence="19">
    <location>
        <begin position="223"/>
        <end position="272"/>
    </location>
</feature>
<proteinExistence type="inferred from homology"/>
<dbReference type="InterPro" id="IPR021158">
    <property type="entry name" value="Pept_M10A_Zn_BS"/>
</dbReference>
<dbReference type="InterPro" id="IPR018487">
    <property type="entry name" value="Hemopexin-like_repeat"/>
</dbReference>
<evidence type="ECO:0000256" key="9">
    <source>
        <dbReference type="ARBA" id="ARBA00022801"/>
    </source>
</evidence>
<evidence type="ECO:0000256" key="1">
    <source>
        <dbReference type="ARBA" id="ARBA00004498"/>
    </source>
</evidence>
<dbReference type="SUPFAM" id="SSF47090">
    <property type="entry name" value="PGBD-like"/>
    <property type="match status" value="1"/>
</dbReference>
<dbReference type="GO" id="GO:0008270">
    <property type="term" value="F:zinc ion binding"/>
    <property type="evidence" value="ECO:0007669"/>
    <property type="project" value="InterPro"/>
</dbReference>
<feature type="binding site" evidence="17">
    <location>
        <position position="131"/>
    </location>
    <ligand>
        <name>Zn(2+)</name>
        <dbReference type="ChEBI" id="CHEBI:29105"/>
        <label>1</label>
    </ligand>
</feature>
<protein>
    <submittedName>
        <fullName evidence="22">Stromelysin-1-like</fullName>
    </submittedName>
</protein>
<keyword evidence="14 18" id="KW-1015">Disulfide bond</keyword>
<feature type="active site" evidence="15">
    <location>
        <position position="154"/>
    </location>
</feature>
<dbReference type="InterPro" id="IPR036375">
    <property type="entry name" value="Hemopexin-like_dom_sf"/>
</dbReference>
<keyword evidence="6 16" id="KW-0479">Metal-binding</keyword>
<feature type="binding site" evidence="17">
    <location>
        <position position="374"/>
    </location>
    <ligand>
        <name>Ca(2+)</name>
        <dbReference type="ChEBI" id="CHEBI:29108"/>
        <label>4</label>
    </ligand>
</feature>
<evidence type="ECO:0000256" key="10">
    <source>
        <dbReference type="ARBA" id="ARBA00022833"/>
    </source>
</evidence>
<keyword evidence="4" id="KW-0272">Extracellular matrix</keyword>
<sequence>MQEFFGLEVSGKLDSKTLDVMRAPRCGVPDIGAFKTFPLSPKWSKKHLTYSIQNYTLHMDHNDVDEAIERAWKLWSDVTPLTFTRVPGDSADIQISFGSRKHSNNPFDPPFDGPDGKLGHAFPPDNGAYVHFDDDEDWGKDTKGINLFHVAAHEFGHALGLDHSNNEEGLMYPIYIPVDPTEVRLHQDDIDGIQSLYGPSEEGESQLTFPVLPTNIASEEPSTHTCDPNLTFDSVTTLQGEMIFFKDSFMWWKDPEKTEAEKYRISTFWPALEGGIDAAYEDEDKDILFLFKGQKYWAIKANIIQPGFPKNIHTFGFPKSIKKIDAAVYDRNRRRTLFFSGKKYWRSEENKRSVEKGYPRTIASDFPGIGPTVDAALQYNGHFYLFSGSNQYEFDHKYKGFASIKKSTFWLGCK</sequence>
<feature type="binding site" evidence="17">
    <location>
        <position position="133"/>
    </location>
    <ligand>
        <name>Ca(2+)</name>
        <dbReference type="ChEBI" id="CHEBI:29108"/>
        <label>3</label>
    </ligand>
</feature>
<feature type="binding site" evidence="16">
    <location>
        <position position="163"/>
    </location>
    <ligand>
        <name>Zn(2+)</name>
        <dbReference type="ChEBI" id="CHEBI:29105"/>
        <label>2</label>
        <note>catalytic</note>
    </ligand>
</feature>
<evidence type="ECO:0000256" key="2">
    <source>
        <dbReference type="ARBA" id="ARBA00010370"/>
    </source>
</evidence>
<dbReference type="InterPro" id="IPR001818">
    <property type="entry name" value="Pept_M10_metallopeptidase"/>
</dbReference>
<feature type="binding site" evidence="17">
    <location>
        <position position="171"/>
    </location>
    <ligand>
        <name>Zn(2+)</name>
        <dbReference type="ChEBI" id="CHEBI:29105"/>
        <label>2</label>
        <note>catalytic</note>
    </ligand>
</feature>
<keyword evidence="11 17" id="KW-0106">Calcium</keyword>
<evidence type="ECO:0000256" key="19">
    <source>
        <dbReference type="PROSITE-ProRule" id="PRU01011"/>
    </source>
</evidence>
<feature type="binding site" evidence="16">
    <location>
        <position position="157"/>
    </location>
    <ligand>
        <name>Zn(2+)</name>
        <dbReference type="ChEBI" id="CHEBI:29105"/>
        <label>2</label>
        <note>catalytic</note>
    </ligand>
</feature>
<evidence type="ECO:0000256" key="16">
    <source>
        <dbReference type="PIRSR" id="PIRSR001191-2"/>
    </source>
</evidence>
<evidence type="ECO:0000256" key="13">
    <source>
        <dbReference type="ARBA" id="ARBA00023145"/>
    </source>
</evidence>
<dbReference type="InterPro" id="IPR018486">
    <property type="entry name" value="Hemopexin_CS"/>
</dbReference>
<evidence type="ECO:0000256" key="6">
    <source>
        <dbReference type="ARBA" id="ARBA00022723"/>
    </source>
</evidence>
<dbReference type="InterPro" id="IPR021190">
    <property type="entry name" value="Pept_M10A"/>
</dbReference>
<dbReference type="PROSITE" id="PS51642">
    <property type="entry name" value="HEMOPEXIN_2"/>
    <property type="match status" value="4"/>
</dbReference>
<name>A0AA97J1M1_EUBMA</name>
<dbReference type="GO" id="GO:0006508">
    <property type="term" value="P:proteolysis"/>
    <property type="evidence" value="ECO:0007669"/>
    <property type="project" value="UniProtKB-KW"/>
</dbReference>
<feature type="repeat" description="Hemopexin" evidence="19">
    <location>
        <begin position="273"/>
        <end position="319"/>
    </location>
</feature>
<dbReference type="SUPFAM" id="SSF50923">
    <property type="entry name" value="Hemopexin-like domain"/>
    <property type="match status" value="1"/>
</dbReference>
<evidence type="ECO:0000256" key="12">
    <source>
        <dbReference type="ARBA" id="ARBA00023049"/>
    </source>
</evidence>
<keyword evidence="7" id="KW-0732">Signal</keyword>
<dbReference type="InterPro" id="IPR033739">
    <property type="entry name" value="M10A_MMP"/>
</dbReference>
<evidence type="ECO:0000256" key="11">
    <source>
        <dbReference type="ARBA" id="ARBA00022837"/>
    </source>
</evidence>
<dbReference type="InterPro" id="IPR000585">
    <property type="entry name" value="Hemopexin-like_dom"/>
</dbReference>
<dbReference type="SMART" id="SM00120">
    <property type="entry name" value="HX"/>
    <property type="match status" value="4"/>
</dbReference>
<feature type="binding site" evidence="17">
    <location>
        <position position="134"/>
    </location>
    <ligand>
        <name>Ca(2+)</name>
        <dbReference type="ChEBI" id="CHEBI:29108"/>
        <label>1</label>
    </ligand>
</feature>
<dbReference type="PROSITE" id="PS00024">
    <property type="entry name" value="HEMOPEXIN"/>
    <property type="match status" value="1"/>
</dbReference>
<evidence type="ECO:0000313" key="22">
    <source>
        <dbReference type="RefSeq" id="XP_054829735.1"/>
    </source>
</evidence>
<dbReference type="PIRSF" id="PIRSF001191">
    <property type="entry name" value="Peptidase_M10A_matrix"/>
    <property type="match status" value="1"/>
</dbReference>
<evidence type="ECO:0000256" key="7">
    <source>
        <dbReference type="ARBA" id="ARBA00022729"/>
    </source>
</evidence>
<comment type="cofactor">
    <cofactor evidence="17">
        <name>Ca(2+)</name>
        <dbReference type="ChEBI" id="CHEBI:29108"/>
    </cofactor>
    <text evidence="17">Can bind about 5 Ca(2+) ions per subunit.</text>
</comment>
<dbReference type="CDD" id="cd04278">
    <property type="entry name" value="ZnMc_MMP"/>
    <property type="match status" value="1"/>
</dbReference>
<dbReference type="FunFam" id="2.110.10.10:FF:000002">
    <property type="entry name" value="Matrix metallopeptidase 3"/>
    <property type="match status" value="1"/>
</dbReference>
<dbReference type="GO" id="GO:0030198">
    <property type="term" value="P:extracellular matrix organization"/>
    <property type="evidence" value="ECO:0007669"/>
    <property type="project" value="TreeGrafter"/>
</dbReference>
<feature type="binding site" evidence="17">
    <location>
        <position position="112"/>
    </location>
    <ligand>
        <name>Ca(2+)</name>
        <dbReference type="ChEBI" id="CHEBI:29108"/>
        <label>3</label>
    </ligand>
</feature>
<comment type="subcellular location">
    <subcellularLocation>
        <location evidence="1">Secreted</location>
        <location evidence="1">Extracellular space</location>
        <location evidence="1">Extracellular matrix</location>
    </subcellularLocation>
</comment>
<dbReference type="Gene3D" id="2.110.10.10">
    <property type="entry name" value="Hemopexin-like domain"/>
    <property type="match status" value="1"/>
</dbReference>
<evidence type="ECO:0000256" key="4">
    <source>
        <dbReference type="ARBA" id="ARBA00022530"/>
    </source>
</evidence>
<keyword evidence="12" id="KW-0482">Metalloprotease</keyword>
<feature type="binding site" description="in inhibited form" evidence="17">
    <location>
        <position position="26"/>
    </location>
    <ligand>
        <name>Zn(2+)</name>
        <dbReference type="ChEBI" id="CHEBI:29105"/>
        <label>2</label>
        <note>catalytic</note>
    </ligand>
</feature>
<comment type="similarity">
    <text evidence="2">Belongs to the peptidase M10A family.</text>
</comment>
<feature type="binding site" evidence="17">
    <location>
        <position position="233"/>
    </location>
    <ligand>
        <name>Ca(2+)</name>
        <dbReference type="ChEBI" id="CHEBI:29108"/>
        <label>4</label>
    </ligand>
</feature>
<dbReference type="Pfam" id="PF00045">
    <property type="entry name" value="Hemopexin"/>
    <property type="match status" value="4"/>
</dbReference>
<dbReference type="GO" id="GO:0030574">
    <property type="term" value="P:collagen catabolic process"/>
    <property type="evidence" value="ECO:0007669"/>
    <property type="project" value="TreeGrafter"/>
</dbReference>
<dbReference type="GO" id="GO:0031012">
    <property type="term" value="C:extracellular matrix"/>
    <property type="evidence" value="ECO:0007669"/>
    <property type="project" value="InterPro"/>
</dbReference>
<accession>A0AA97J1M1</accession>
<dbReference type="InterPro" id="IPR024079">
    <property type="entry name" value="MetalloPept_cat_dom_sf"/>
</dbReference>
<evidence type="ECO:0000313" key="21">
    <source>
        <dbReference type="Proteomes" id="UP001190640"/>
    </source>
</evidence>
<keyword evidence="9" id="KW-0378">Hydrolase</keyword>
<keyword evidence="5" id="KW-0645">Protease</keyword>
<feature type="repeat" description="Hemopexin" evidence="19">
    <location>
        <begin position="370"/>
        <end position="413"/>
    </location>
</feature>
<feature type="binding site" evidence="17">
    <location>
        <position position="120"/>
    </location>
    <ligand>
        <name>Zn(2+)</name>
        <dbReference type="ChEBI" id="CHEBI:29105"/>
        <label>1</label>
    </ligand>
</feature>
<evidence type="ECO:0000256" key="5">
    <source>
        <dbReference type="ARBA" id="ARBA00022670"/>
    </source>
</evidence>
<dbReference type="CDD" id="cd00094">
    <property type="entry name" value="HX"/>
    <property type="match status" value="1"/>
</dbReference>
<dbReference type="PRINTS" id="PR00138">
    <property type="entry name" value="MATRIXIN"/>
</dbReference>
<dbReference type="KEGG" id="emc:129325833"/>
<feature type="disulfide bond" evidence="18">
    <location>
        <begin position="226"/>
        <end position="413"/>
    </location>
</feature>
<dbReference type="GO" id="GO:0004222">
    <property type="term" value="F:metalloendopeptidase activity"/>
    <property type="evidence" value="ECO:0007669"/>
    <property type="project" value="InterPro"/>
</dbReference>
<evidence type="ECO:0000256" key="15">
    <source>
        <dbReference type="PIRSR" id="PIRSR001191-1"/>
    </source>
</evidence>
<keyword evidence="3" id="KW-0964">Secreted</keyword>
<keyword evidence="13" id="KW-0865">Zymogen</keyword>
<feature type="binding site" evidence="17">
    <location>
        <position position="136"/>
    </location>
    <ligand>
        <name>Ca(2+)</name>
        <dbReference type="ChEBI" id="CHEBI:29108"/>
        <label>1</label>
    </ligand>
</feature>
<feature type="binding site" evidence="17">
    <location>
        <position position="102"/>
    </location>
    <ligand>
        <name>Zn(2+)</name>
        <dbReference type="ChEBI" id="CHEBI:29105"/>
        <label>1</label>
    </ligand>
</feature>
<feature type="binding site" evidence="17">
    <location>
        <position position="277"/>
    </location>
    <ligand>
        <name>Ca(2+)</name>
        <dbReference type="ChEBI" id="CHEBI:29108"/>
        <label>4</label>
    </ligand>
</feature>
<dbReference type="Pfam" id="PF00413">
    <property type="entry name" value="Peptidase_M10"/>
    <property type="match status" value="1"/>
</dbReference>
<evidence type="ECO:0000256" key="18">
    <source>
        <dbReference type="PIRSR" id="PIRSR621190-3"/>
    </source>
</evidence>
<feature type="binding site" evidence="17">
    <location>
        <position position="327"/>
    </location>
    <ligand>
        <name>Ca(2+)</name>
        <dbReference type="ChEBI" id="CHEBI:29108"/>
        <label>5</label>
    </ligand>
</feature>
<dbReference type="InterPro" id="IPR036365">
    <property type="entry name" value="PGBD-like_sf"/>
</dbReference>
<feature type="domain" description="Peptidase metallopeptidase" evidence="20">
    <location>
        <begin position="39"/>
        <end position="199"/>
    </location>
</feature>
<gene>
    <name evidence="22" type="primary">LOC129325833</name>
</gene>
<dbReference type="Proteomes" id="UP001190640">
    <property type="component" value="Chromosome 3"/>
</dbReference>
<dbReference type="Gene3D" id="3.40.390.10">
    <property type="entry name" value="Collagenase (Catalytic Domain)"/>
    <property type="match status" value="1"/>
</dbReference>
<feature type="binding site" evidence="17">
    <location>
        <position position="92"/>
    </location>
    <ligand>
        <name>Ca(2+)</name>
        <dbReference type="ChEBI" id="CHEBI:29108"/>
        <label>2</label>
    </ligand>
</feature>
<reference evidence="22" key="1">
    <citation type="submission" date="2025-08" db="UniProtKB">
        <authorList>
            <consortium name="RefSeq"/>
        </authorList>
    </citation>
    <scope>IDENTIFICATION</scope>
    <source>
        <tissue evidence="22">Blood</tissue>
    </source>
</reference>
<dbReference type="SMART" id="SM00235">
    <property type="entry name" value="ZnMc"/>
    <property type="match status" value="1"/>
</dbReference>
<dbReference type="FunFam" id="3.40.390.10:FF:000007">
    <property type="entry name" value="Collagenase 3"/>
    <property type="match status" value="1"/>
</dbReference>
<keyword evidence="10 16" id="KW-0862">Zinc</keyword>
<feature type="binding site" evidence="17">
    <location>
        <position position="136"/>
    </location>
    <ligand>
        <name>Ca(2+)</name>
        <dbReference type="ChEBI" id="CHEBI:29108"/>
        <label>3</label>
    </ligand>
</feature>
<keyword evidence="21" id="KW-1185">Reference proteome</keyword>
<organism evidence="21 22">
    <name type="scientific">Eublepharis macularius</name>
    <name type="common">Leopard gecko</name>
    <name type="synonym">Cyrtodactylus macularius</name>
    <dbReference type="NCBI Taxonomy" id="481883"/>
    <lineage>
        <taxon>Eukaryota</taxon>
        <taxon>Metazoa</taxon>
        <taxon>Chordata</taxon>
        <taxon>Craniata</taxon>
        <taxon>Vertebrata</taxon>
        <taxon>Euteleostomi</taxon>
        <taxon>Lepidosauria</taxon>
        <taxon>Squamata</taxon>
        <taxon>Bifurcata</taxon>
        <taxon>Gekkota</taxon>
        <taxon>Eublepharidae</taxon>
        <taxon>Eublepharinae</taxon>
        <taxon>Eublepharis</taxon>
    </lineage>
</organism>
<comment type="cofactor">
    <cofactor evidence="17">
        <name>Zn(2+)</name>
        <dbReference type="ChEBI" id="CHEBI:29105"/>
    </cofactor>
    <text evidence="17">Binds 2 Zn(2+) ions per subunit.</text>
</comment>
<evidence type="ECO:0000256" key="14">
    <source>
        <dbReference type="ARBA" id="ARBA00023157"/>
    </source>
</evidence>